<dbReference type="InterPro" id="IPR007110">
    <property type="entry name" value="Ig-like_dom"/>
</dbReference>
<dbReference type="GO" id="GO:0098632">
    <property type="term" value="F:cell-cell adhesion mediator activity"/>
    <property type="evidence" value="ECO:0007669"/>
    <property type="project" value="TreeGrafter"/>
</dbReference>
<keyword evidence="1" id="KW-0393">Immunoglobulin domain</keyword>
<dbReference type="InterPro" id="IPR016187">
    <property type="entry name" value="CTDL_fold"/>
</dbReference>
<dbReference type="PANTHER" id="PTHR10075:SF103">
    <property type="entry name" value="ROUNDABOUT HOMOLOG 4"/>
    <property type="match status" value="1"/>
</dbReference>
<comment type="caution">
    <text evidence="5">The sequence shown here is derived from an EMBL/GenBank/DDBJ whole genome shotgun (WGS) entry which is preliminary data.</text>
</comment>
<dbReference type="Gene3D" id="2.60.40.10">
    <property type="entry name" value="Immunoglobulins"/>
    <property type="match status" value="1"/>
</dbReference>
<evidence type="ECO:0000313" key="5">
    <source>
        <dbReference type="EMBL" id="KAG7177951.1"/>
    </source>
</evidence>
<dbReference type="Gene3D" id="3.10.100.10">
    <property type="entry name" value="Mannose-Binding Protein A, subunit A"/>
    <property type="match status" value="1"/>
</dbReference>
<feature type="domain" description="C-type lectin" evidence="3">
    <location>
        <begin position="202"/>
        <end position="281"/>
    </location>
</feature>
<evidence type="ECO:0000259" key="3">
    <source>
        <dbReference type="PROSITE" id="PS50041"/>
    </source>
</evidence>
<feature type="compositionally biased region" description="Polar residues" evidence="2">
    <location>
        <begin position="152"/>
        <end position="161"/>
    </location>
</feature>
<dbReference type="PROSITE" id="PS50835">
    <property type="entry name" value="IG_LIKE"/>
    <property type="match status" value="1"/>
</dbReference>
<feature type="compositionally biased region" description="Basic and acidic residues" evidence="2">
    <location>
        <begin position="111"/>
        <end position="129"/>
    </location>
</feature>
<dbReference type="CDD" id="cd00037">
    <property type="entry name" value="CLECT"/>
    <property type="match status" value="1"/>
</dbReference>
<dbReference type="GO" id="GO:0005886">
    <property type="term" value="C:plasma membrane"/>
    <property type="evidence" value="ECO:0007669"/>
    <property type="project" value="TreeGrafter"/>
</dbReference>
<evidence type="ECO:0000313" key="6">
    <source>
        <dbReference type="Proteomes" id="UP000747542"/>
    </source>
</evidence>
<dbReference type="InterPro" id="IPR013098">
    <property type="entry name" value="Ig_I-set"/>
</dbReference>
<dbReference type="InterPro" id="IPR016186">
    <property type="entry name" value="C-type_lectin-like/link_sf"/>
</dbReference>
<dbReference type="GO" id="GO:0070593">
    <property type="term" value="P:dendrite self-avoidance"/>
    <property type="evidence" value="ECO:0007669"/>
    <property type="project" value="TreeGrafter"/>
</dbReference>
<dbReference type="InterPro" id="IPR003599">
    <property type="entry name" value="Ig_sub"/>
</dbReference>
<dbReference type="InterPro" id="IPR013783">
    <property type="entry name" value="Ig-like_fold"/>
</dbReference>
<dbReference type="InterPro" id="IPR001304">
    <property type="entry name" value="C-type_lectin-like"/>
</dbReference>
<sequence>MESSILLLVEKPTRIIKPPKDRVRARGANALFRCKATADSDLELKVEWLVNGERVDFLKNERLKSRPNNALVVNGVREEDEGVYTCRASTPLDAVTANATLTIRGDEEEERGMRDEKQRRKEAERESTRHISYQHLHTGKLPKTTSDEEISATASARSDSCPTPYERVAGEMCVLQVTHQKISWLEAADYCRIGSRGTLWPFWVGGREDEDGGVIKGGGGAGRRWKWVEGTRVSSKVWAPGQPRHFGPALAPAGVCMTLDGGQEYHAIALPCHVRRRFLCRLK</sequence>
<dbReference type="Proteomes" id="UP000747542">
    <property type="component" value="Unassembled WGS sequence"/>
</dbReference>
<protein>
    <submittedName>
        <fullName evidence="5">Neurofascin-like</fullName>
    </submittedName>
</protein>
<dbReference type="Pfam" id="PF07679">
    <property type="entry name" value="I-set"/>
    <property type="match status" value="1"/>
</dbReference>
<dbReference type="SMART" id="SM00409">
    <property type="entry name" value="IG"/>
    <property type="match status" value="1"/>
</dbReference>
<dbReference type="InterPro" id="IPR036179">
    <property type="entry name" value="Ig-like_dom_sf"/>
</dbReference>
<reference evidence="5" key="1">
    <citation type="journal article" date="2021" name="Sci. Adv.">
        <title>The American lobster genome reveals insights on longevity, neural, and immune adaptations.</title>
        <authorList>
            <person name="Polinski J.M."/>
            <person name="Zimin A.V."/>
            <person name="Clark K.F."/>
            <person name="Kohn A.B."/>
            <person name="Sadowski N."/>
            <person name="Timp W."/>
            <person name="Ptitsyn A."/>
            <person name="Khanna P."/>
            <person name="Romanova D.Y."/>
            <person name="Williams P."/>
            <person name="Greenwood S.J."/>
            <person name="Moroz L.L."/>
            <person name="Walt D.R."/>
            <person name="Bodnar A.G."/>
        </authorList>
    </citation>
    <scope>NUCLEOTIDE SEQUENCE</scope>
    <source>
        <strain evidence="5">GMGI-L3</strain>
    </source>
</reference>
<evidence type="ECO:0000256" key="2">
    <source>
        <dbReference type="SAM" id="MobiDB-lite"/>
    </source>
</evidence>
<evidence type="ECO:0000259" key="4">
    <source>
        <dbReference type="PROSITE" id="PS50835"/>
    </source>
</evidence>
<keyword evidence="6" id="KW-1185">Reference proteome</keyword>
<dbReference type="SUPFAM" id="SSF48726">
    <property type="entry name" value="Immunoglobulin"/>
    <property type="match status" value="1"/>
</dbReference>
<feature type="region of interest" description="Disordered" evidence="2">
    <location>
        <begin position="104"/>
        <end position="161"/>
    </location>
</feature>
<dbReference type="GO" id="GO:0007411">
    <property type="term" value="P:axon guidance"/>
    <property type="evidence" value="ECO:0007669"/>
    <property type="project" value="TreeGrafter"/>
</dbReference>
<dbReference type="SUPFAM" id="SSF56436">
    <property type="entry name" value="C-type lectin-like"/>
    <property type="match status" value="1"/>
</dbReference>
<evidence type="ECO:0000256" key="1">
    <source>
        <dbReference type="ARBA" id="ARBA00023319"/>
    </source>
</evidence>
<dbReference type="PANTHER" id="PTHR10075">
    <property type="entry name" value="BASIGIN RELATED"/>
    <property type="match status" value="1"/>
</dbReference>
<proteinExistence type="predicted"/>
<dbReference type="GO" id="GO:0007156">
    <property type="term" value="P:homophilic cell adhesion via plasma membrane adhesion molecules"/>
    <property type="evidence" value="ECO:0007669"/>
    <property type="project" value="TreeGrafter"/>
</dbReference>
<organism evidence="5 6">
    <name type="scientific">Homarus americanus</name>
    <name type="common">American lobster</name>
    <dbReference type="NCBI Taxonomy" id="6706"/>
    <lineage>
        <taxon>Eukaryota</taxon>
        <taxon>Metazoa</taxon>
        <taxon>Ecdysozoa</taxon>
        <taxon>Arthropoda</taxon>
        <taxon>Crustacea</taxon>
        <taxon>Multicrustacea</taxon>
        <taxon>Malacostraca</taxon>
        <taxon>Eumalacostraca</taxon>
        <taxon>Eucarida</taxon>
        <taxon>Decapoda</taxon>
        <taxon>Pleocyemata</taxon>
        <taxon>Astacidea</taxon>
        <taxon>Nephropoidea</taxon>
        <taxon>Nephropidae</taxon>
        <taxon>Homarus</taxon>
    </lineage>
</organism>
<dbReference type="AlphaFoldDB" id="A0A8J5NBY7"/>
<dbReference type="PROSITE" id="PS50041">
    <property type="entry name" value="C_TYPE_LECTIN_2"/>
    <property type="match status" value="1"/>
</dbReference>
<dbReference type="InterPro" id="IPR003598">
    <property type="entry name" value="Ig_sub2"/>
</dbReference>
<dbReference type="GO" id="GO:0030424">
    <property type="term" value="C:axon"/>
    <property type="evidence" value="ECO:0007669"/>
    <property type="project" value="TreeGrafter"/>
</dbReference>
<accession>A0A8J5NBY7</accession>
<dbReference type="SMART" id="SM00408">
    <property type="entry name" value="IGc2"/>
    <property type="match status" value="1"/>
</dbReference>
<gene>
    <name evidence="5" type="primary">Nfasc-L</name>
    <name evidence="5" type="ORF">Hamer_G021901</name>
</gene>
<feature type="domain" description="Ig-like" evidence="4">
    <location>
        <begin position="12"/>
        <end position="102"/>
    </location>
</feature>
<dbReference type="EMBL" id="JAHLQT010000907">
    <property type="protein sequence ID" value="KAG7177951.1"/>
    <property type="molecule type" value="Genomic_DNA"/>
</dbReference>
<name>A0A8J5NBY7_HOMAM</name>